<feature type="chain" id="PRO_5005515064" evidence="3">
    <location>
        <begin position="19"/>
        <end position="259"/>
    </location>
</feature>
<dbReference type="GO" id="GO:0005576">
    <property type="term" value="C:extracellular region"/>
    <property type="evidence" value="ECO:0007669"/>
    <property type="project" value="InterPro"/>
</dbReference>
<protein>
    <submittedName>
        <fullName evidence="4">Phospholipase/Carboxylesterase</fullName>
    </submittedName>
</protein>
<name>A0A0K8QR36_9GAMM</name>
<keyword evidence="1 3" id="KW-0732">Signal</keyword>
<dbReference type="InterPro" id="IPR010126">
    <property type="entry name" value="Esterase_phb"/>
</dbReference>
<dbReference type="PANTHER" id="PTHR43037:SF1">
    <property type="entry name" value="BLL1128 PROTEIN"/>
    <property type="match status" value="1"/>
</dbReference>
<accession>A0A0K8QR36</accession>
<feature type="signal peptide" evidence="3">
    <location>
        <begin position="1"/>
        <end position="18"/>
    </location>
</feature>
<dbReference type="Gene3D" id="3.40.50.1820">
    <property type="entry name" value="alpha/beta hydrolase"/>
    <property type="match status" value="1"/>
</dbReference>
<dbReference type="Proteomes" id="UP000253740">
    <property type="component" value="Unassembled WGS sequence"/>
</dbReference>
<evidence type="ECO:0000256" key="3">
    <source>
        <dbReference type="SAM" id="SignalP"/>
    </source>
</evidence>
<dbReference type="InterPro" id="IPR050955">
    <property type="entry name" value="Plant_Biomass_Hydrol_Est"/>
</dbReference>
<reference evidence="4" key="1">
    <citation type="submission" date="2015-08" db="EMBL/GenBank/DDBJ databases">
        <title>Complete DNA Sequence of Pseudomonas syringae pv. actinidiae, the Causal Agent of Kiwifruit Canker Disease.</title>
        <authorList>
            <person name="Rikkerink E.H.A."/>
            <person name="Fineran P.C."/>
        </authorList>
    </citation>
    <scope>NUCLEOTIDE SEQUENCE</scope>
    <source>
        <strain evidence="4">SkMP5</strain>
    </source>
</reference>
<evidence type="ECO:0000313" key="5">
    <source>
        <dbReference type="Proteomes" id="UP000253740"/>
    </source>
</evidence>
<dbReference type="PANTHER" id="PTHR43037">
    <property type="entry name" value="UNNAMED PRODUCT-RELATED"/>
    <property type="match status" value="1"/>
</dbReference>
<sequence length="259" mass="27691">MRSLLLALILLLMPAARAATAAPAVGADDFLRARAPGGLPYRLYVPPFAPAGARLPLIVFLHGAGQNGDDNEAQIAYGANGALQLLDEAVRRCIPVLFAAPQNPVDYWKPADVMAVIADIEARWPVDRRRIYLTGLSSGGTGVWDLLKAYPDRFAAAVPMSGMTELAGLASIVDVPEWVFHAADDNDTDVETGYGGAMVGSRAVVRALRAAGGHPRYTEYAHGPQPATHVIWPRAYATPGLLDWMLHQRLPAPPAGKSR</sequence>
<organism evidence="4">
    <name type="scientific">Mizugakiibacter sediminis</name>
    <dbReference type="NCBI Taxonomy" id="1475481"/>
    <lineage>
        <taxon>Bacteria</taxon>
        <taxon>Pseudomonadati</taxon>
        <taxon>Pseudomonadota</taxon>
        <taxon>Gammaproteobacteria</taxon>
        <taxon>Lysobacterales</taxon>
        <taxon>Rhodanobacteraceae</taxon>
        <taxon>Mizugakiibacter</taxon>
    </lineage>
</organism>
<dbReference type="AlphaFoldDB" id="A0A0K8QR36"/>
<dbReference type="Pfam" id="PF10503">
    <property type="entry name" value="Esterase_PHB"/>
    <property type="match status" value="1"/>
</dbReference>
<dbReference type="SUPFAM" id="SSF53474">
    <property type="entry name" value="alpha/beta-Hydrolases"/>
    <property type="match status" value="1"/>
</dbReference>
<dbReference type="RefSeq" id="WP_062537935.1">
    <property type="nucleotide sequence ID" value="NZ_DF970270.1"/>
</dbReference>
<proteinExistence type="predicted"/>
<dbReference type="OrthoDB" id="9764953at2"/>
<dbReference type="InterPro" id="IPR029058">
    <property type="entry name" value="AB_hydrolase_fold"/>
</dbReference>
<dbReference type="STRING" id="1475481.GCA_000953855_02757"/>
<evidence type="ECO:0000256" key="1">
    <source>
        <dbReference type="ARBA" id="ARBA00022729"/>
    </source>
</evidence>
<dbReference type="GO" id="GO:0016787">
    <property type="term" value="F:hydrolase activity"/>
    <property type="evidence" value="ECO:0007669"/>
    <property type="project" value="UniProtKB-KW"/>
</dbReference>
<gene>
    <name evidence="4" type="ORF">MBSD_n2710</name>
</gene>
<keyword evidence="5" id="KW-1185">Reference proteome</keyword>
<keyword evidence="2" id="KW-0378">Hydrolase</keyword>
<dbReference type="EMBL" id="DF970270">
    <property type="protein sequence ID" value="GAP67388.1"/>
    <property type="molecule type" value="Genomic_DNA"/>
</dbReference>
<evidence type="ECO:0000256" key="2">
    <source>
        <dbReference type="ARBA" id="ARBA00022801"/>
    </source>
</evidence>
<evidence type="ECO:0000313" key="4">
    <source>
        <dbReference type="EMBL" id="GAP67388.1"/>
    </source>
</evidence>